<dbReference type="EMBL" id="NMUE01000012">
    <property type="protein sequence ID" value="RFA96322.1"/>
    <property type="molecule type" value="Genomic_DNA"/>
</dbReference>
<feature type="transmembrane region" description="Helical" evidence="6">
    <location>
        <begin position="225"/>
        <end position="243"/>
    </location>
</feature>
<feature type="transmembrane region" description="Helical" evidence="6">
    <location>
        <begin position="69"/>
        <end position="87"/>
    </location>
</feature>
<feature type="transmembrane region" description="Helical" evidence="6">
    <location>
        <begin position="340"/>
        <end position="359"/>
    </location>
</feature>
<dbReference type="PANTHER" id="PTHR23504:SF15">
    <property type="entry name" value="MAJOR FACILITATOR SUPERFAMILY (MFS) PROFILE DOMAIN-CONTAINING PROTEIN"/>
    <property type="match status" value="1"/>
</dbReference>
<evidence type="ECO:0000313" key="11">
    <source>
        <dbReference type="Proteomes" id="UP000256877"/>
    </source>
</evidence>
<sequence>MRPIFTLLGVVAIHMLGFGIVIPVMPYVVKELGGGSEAYGVLVSIFSAVQMVSAPLWGALSDRIGRGPVITLGLALAAIGSAMAYGARSLAELALARAVSGMGGGTLGAVQALIADLSPPERRASNMALFGVAFGIGFILGPVVGGLLSVWGVRTPFIAAVIFSAAAAALSTSLPRVRGRVGFSISLQFGAVAGLVLALNLAFSMFESMLVYYAADVFKMAPSDLGVLMLIIGLAVASAQPAVRRLEGRVAYTTSALAGFVATGAGIGVLPALGELGLYLGSAVAAVGQMVASSSLFALFSQGERGRGIGFGALQSTASLGRIIGPSLAGWIYLKLGPSYVFYAAALLLLAASPAFWFWRR</sequence>
<feature type="transmembrane region" description="Helical" evidence="6">
    <location>
        <begin position="312"/>
        <end position="334"/>
    </location>
</feature>
<dbReference type="GeneID" id="1464619"/>
<dbReference type="GO" id="GO:0016020">
    <property type="term" value="C:membrane"/>
    <property type="evidence" value="ECO:0007669"/>
    <property type="project" value="UniProtKB-SubCell"/>
</dbReference>
<feature type="transmembrane region" description="Helical" evidence="6">
    <location>
        <begin position="250"/>
        <end position="270"/>
    </location>
</feature>
<feature type="transmembrane region" description="Helical" evidence="6">
    <location>
        <begin position="276"/>
        <end position="300"/>
    </location>
</feature>
<reference evidence="8" key="2">
    <citation type="journal article" date="2020" name="bioRxiv">
        <title>A rank-normalized archaeal taxonomy based on genome phylogeny resolves widespread incomplete and uneven classifications.</title>
        <authorList>
            <person name="Rinke C."/>
            <person name="Chuvochina M."/>
            <person name="Mussig A.J."/>
            <person name="Chaumeil P.-A."/>
            <person name="Waite D.W."/>
            <person name="Whitman W.B."/>
            <person name="Parks D.H."/>
            <person name="Hugenholtz P."/>
        </authorList>
    </citation>
    <scope>NUCLEOTIDE SEQUENCE</scope>
    <source>
        <strain evidence="8">UBA8839</strain>
    </source>
</reference>
<name>A0A371R0U8_9CREN</name>
<reference evidence="11 12" key="1">
    <citation type="submission" date="2017-07" db="EMBL/GenBank/DDBJ databases">
        <title>Draft genome sequence of aerobic hyperthermophilic archaea, Pyrobaculum aerophilum YKB31 and YKB32.</title>
        <authorList>
            <person name="Mochizuki T."/>
            <person name="Berliner A.J."/>
            <person name="Yoshida-Takashima Y."/>
            <person name="Takaki Y."/>
            <person name="Nunoura T."/>
            <person name="Takai K."/>
        </authorList>
    </citation>
    <scope>NUCLEOTIDE SEQUENCE [LARGE SCALE GENOMIC DNA]</scope>
    <source>
        <strain evidence="9 12">YKB31</strain>
        <strain evidence="10 11">YKB32</strain>
    </source>
</reference>
<dbReference type="PROSITE" id="PS50850">
    <property type="entry name" value="MFS"/>
    <property type="match status" value="1"/>
</dbReference>
<feature type="domain" description="Major facilitator superfamily (MFS) profile" evidence="7">
    <location>
        <begin position="3"/>
        <end position="361"/>
    </location>
</feature>
<feature type="transmembrane region" description="Helical" evidence="6">
    <location>
        <begin position="127"/>
        <end position="151"/>
    </location>
</feature>
<evidence type="ECO:0000313" key="8">
    <source>
        <dbReference type="EMBL" id="HII46759.1"/>
    </source>
</evidence>
<dbReference type="OMA" id="NALIRPC"/>
<keyword evidence="3 6" id="KW-0812">Transmembrane</keyword>
<gene>
    <name evidence="9" type="ORF">CGL51_05020</name>
    <name evidence="10" type="ORF">CGL52_10150</name>
    <name evidence="8" type="ORF">HA333_04730</name>
</gene>
<keyword evidence="4 6" id="KW-1133">Transmembrane helix</keyword>
<dbReference type="Proteomes" id="UP000256877">
    <property type="component" value="Unassembled WGS sequence"/>
</dbReference>
<feature type="transmembrane region" description="Helical" evidence="6">
    <location>
        <begin position="38"/>
        <end position="57"/>
    </location>
</feature>
<dbReference type="EMBL" id="DUJP01000020">
    <property type="protein sequence ID" value="HII46759.1"/>
    <property type="molecule type" value="Genomic_DNA"/>
</dbReference>
<evidence type="ECO:0000256" key="2">
    <source>
        <dbReference type="ARBA" id="ARBA00022448"/>
    </source>
</evidence>
<organism evidence="10 11">
    <name type="scientific">Pyrobaculum aerophilum</name>
    <dbReference type="NCBI Taxonomy" id="13773"/>
    <lineage>
        <taxon>Archaea</taxon>
        <taxon>Thermoproteota</taxon>
        <taxon>Thermoprotei</taxon>
        <taxon>Thermoproteales</taxon>
        <taxon>Thermoproteaceae</taxon>
        <taxon>Pyrobaculum</taxon>
    </lineage>
</organism>
<dbReference type="GO" id="GO:0022857">
    <property type="term" value="F:transmembrane transporter activity"/>
    <property type="evidence" value="ECO:0007669"/>
    <property type="project" value="InterPro"/>
</dbReference>
<dbReference type="InterPro" id="IPR001958">
    <property type="entry name" value="Tet-R_TetA/multi-R_MdtG-like"/>
</dbReference>
<dbReference type="Proteomes" id="UP000651120">
    <property type="component" value="Unassembled WGS sequence"/>
</dbReference>
<dbReference type="EMBL" id="NMUF01000032">
    <property type="protein sequence ID" value="RFA96922.1"/>
    <property type="molecule type" value="Genomic_DNA"/>
</dbReference>
<keyword evidence="2" id="KW-0813">Transport</keyword>
<dbReference type="Proteomes" id="UP000257123">
    <property type="component" value="Unassembled WGS sequence"/>
</dbReference>
<evidence type="ECO:0000313" key="12">
    <source>
        <dbReference type="Proteomes" id="UP000257123"/>
    </source>
</evidence>
<feature type="transmembrane region" description="Helical" evidence="6">
    <location>
        <begin position="7"/>
        <end position="26"/>
    </location>
</feature>
<evidence type="ECO:0000256" key="4">
    <source>
        <dbReference type="ARBA" id="ARBA00022989"/>
    </source>
</evidence>
<feature type="transmembrane region" description="Helical" evidence="6">
    <location>
        <begin position="93"/>
        <end position="115"/>
    </location>
</feature>
<evidence type="ECO:0000259" key="7">
    <source>
        <dbReference type="PROSITE" id="PS50850"/>
    </source>
</evidence>
<evidence type="ECO:0000256" key="1">
    <source>
        <dbReference type="ARBA" id="ARBA00004141"/>
    </source>
</evidence>
<dbReference type="Gene3D" id="1.20.1250.20">
    <property type="entry name" value="MFS general substrate transporter like domains"/>
    <property type="match status" value="1"/>
</dbReference>
<dbReference type="Pfam" id="PF07690">
    <property type="entry name" value="MFS_1"/>
    <property type="match status" value="2"/>
</dbReference>
<dbReference type="InterPro" id="IPR020846">
    <property type="entry name" value="MFS_dom"/>
</dbReference>
<dbReference type="AlphaFoldDB" id="A0A371R0U8"/>
<dbReference type="SUPFAM" id="SSF103473">
    <property type="entry name" value="MFS general substrate transporter"/>
    <property type="match status" value="1"/>
</dbReference>
<protein>
    <submittedName>
        <fullName evidence="10">MFS transporter</fullName>
    </submittedName>
</protein>
<dbReference type="InterPro" id="IPR011701">
    <property type="entry name" value="MFS"/>
</dbReference>
<dbReference type="PRINTS" id="PR01035">
    <property type="entry name" value="TCRTETA"/>
</dbReference>
<comment type="subcellular location">
    <subcellularLocation>
        <location evidence="1">Membrane</location>
        <topology evidence="1">Multi-pass membrane protein</topology>
    </subcellularLocation>
</comment>
<feature type="transmembrane region" description="Helical" evidence="6">
    <location>
        <begin position="157"/>
        <end position="177"/>
    </location>
</feature>
<dbReference type="InterPro" id="IPR036259">
    <property type="entry name" value="MFS_trans_sf"/>
</dbReference>
<dbReference type="RefSeq" id="WP_011008746.1">
    <property type="nucleotide sequence ID" value="NZ_DUJP01000020.1"/>
</dbReference>
<keyword evidence="5 6" id="KW-0472">Membrane</keyword>
<evidence type="ECO:0000256" key="3">
    <source>
        <dbReference type="ARBA" id="ARBA00022692"/>
    </source>
</evidence>
<evidence type="ECO:0000313" key="10">
    <source>
        <dbReference type="EMBL" id="RFA96922.1"/>
    </source>
</evidence>
<dbReference type="OrthoDB" id="117970at2157"/>
<evidence type="ECO:0000256" key="6">
    <source>
        <dbReference type="SAM" id="Phobius"/>
    </source>
</evidence>
<proteinExistence type="predicted"/>
<dbReference type="PANTHER" id="PTHR23504">
    <property type="entry name" value="MAJOR FACILITATOR SUPERFAMILY DOMAIN-CONTAINING PROTEIN 10"/>
    <property type="match status" value="1"/>
</dbReference>
<feature type="transmembrane region" description="Helical" evidence="6">
    <location>
        <begin position="189"/>
        <end position="213"/>
    </location>
</feature>
<evidence type="ECO:0000256" key="5">
    <source>
        <dbReference type="ARBA" id="ARBA00023136"/>
    </source>
</evidence>
<comment type="caution">
    <text evidence="10">The sequence shown here is derived from an EMBL/GenBank/DDBJ whole genome shotgun (WGS) entry which is preliminary data.</text>
</comment>
<accession>A0A371R0U8</accession>
<dbReference type="CDD" id="cd17330">
    <property type="entry name" value="MFS_SLC46_TetA_like"/>
    <property type="match status" value="1"/>
</dbReference>
<evidence type="ECO:0000313" key="9">
    <source>
        <dbReference type="EMBL" id="RFA96322.1"/>
    </source>
</evidence>